<gene>
    <name evidence="2" type="ORF">TNIN_132571</name>
</gene>
<organism evidence="2 3">
    <name type="scientific">Trichonephila inaurata madagascariensis</name>
    <dbReference type="NCBI Taxonomy" id="2747483"/>
    <lineage>
        <taxon>Eukaryota</taxon>
        <taxon>Metazoa</taxon>
        <taxon>Ecdysozoa</taxon>
        <taxon>Arthropoda</taxon>
        <taxon>Chelicerata</taxon>
        <taxon>Arachnida</taxon>
        <taxon>Araneae</taxon>
        <taxon>Araneomorphae</taxon>
        <taxon>Entelegynae</taxon>
        <taxon>Araneoidea</taxon>
        <taxon>Nephilidae</taxon>
        <taxon>Trichonephila</taxon>
        <taxon>Trichonephila inaurata</taxon>
    </lineage>
</organism>
<feature type="region of interest" description="Disordered" evidence="1">
    <location>
        <begin position="1"/>
        <end position="27"/>
    </location>
</feature>
<keyword evidence="3" id="KW-1185">Reference proteome</keyword>
<evidence type="ECO:0000313" key="3">
    <source>
        <dbReference type="Proteomes" id="UP000886998"/>
    </source>
</evidence>
<dbReference type="AlphaFoldDB" id="A0A8X6IC14"/>
<protein>
    <submittedName>
        <fullName evidence="2">Uncharacterized protein</fullName>
    </submittedName>
</protein>
<sequence length="117" mass="13023">MPLEHCHQRGEETDTTLKTNNDGQNPKDLDIEIWPDKLHCAQEQLSAAKKTTENGIAVPKLLFPSQEIVATNWDSSGPVISSSKVPLGDVVDINKSHIKNLNCFLIFFGKHWAISVM</sequence>
<accession>A0A8X6IC14</accession>
<name>A0A8X6IC14_9ARAC</name>
<dbReference type="EMBL" id="BMAV01025149">
    <property type="protein sequence ID" value="GFS38874.1"/>
    <property type="molecule type" value="Genomic_DNA"/>
</dbReference>
<feature type="compositionally biased region" description="Basic and acidic residues" evidence="1">
    <location>
        <begin position="1"/>
        <end position="12"/>
    </location>
</feature>
<comment type="caution">
    <text evidence="2">The sequence shown here is derived from an EMBL/GenBank/DDBJ whole genome shotgun (WGS) entry which is preliminary data.</text>
</comment>
<evidence type="ECO:0000313" key="2">
    <source>
        <dbReference type="EMBL" id="GFS38874.1"/>
    </source>
</evidence>
<reference evidence="2" key="1">
    <citation type="submission" date="2020-08" db="EMBL/GenBank/DDBJ databases">
        <title>Multicomponent nature underlies the extraordinary mechanical properties of spider dragline silk.</title>
        <authorList>
            <person name="Kono N."/>
            <person name="Nakamura H."/>
            <person name="Mori M."/>
            <person name="Yoshida Y."/>
            <person name="Ohtoshi R."/>
            <person name="Malay A.D."/>
            <person name="Moran D.A.P."/>
            <person name="Tomita M."/>
            <person name="Numata K."/>
            <person name="Arakawa K."/>
        </authorList>
    </citation>
    <scope>NUCLEOTIDE SEQUENCE</scope>
</reference>
<evidence type="ECO:0000256" key="1">
    <source>
        <dbReference type="SAM" id="MobiDB-lite"/>
    </source>
</evidence>
<proteinExistence type="predicted"/>
<dbReference type="Proteomes" id="UP000886998">
    <property type="component" value="Unassembled WGS sequence"/>
</dbReference>